<dbReference type="InterPro" id="IPR003749">
    <property type="entry name" value="ThiS/MoaD-like"/>
</dbReference>
<evidence type="ECO:0000313" key="2">
    <source>
        <dbReference type="Proteomes" id="UP000095552"/>
    </source>
</evidence>
<evidence type="ECO:0000313" key="1">
    <source>
        <dbReference type="EMBL" id="OEK04568.1"/>
    </source>
</evidence>
<proteinExistence type="predicted"/>
<protein>
    <submittedName>
        <fullName evidence="1">Molybdenum cofactor biosynthesis protein MoaD</fullName>
    </submittedName>
</protein>
<sequence length="90" mass="9764">MATVKFTSNLKRFYPELVPLKVQGGTVASALSEVEAKFAGIKGYILDDNGRVREHVNLYIGGDLITDRETLSDKLSAGDELYIMQAISGG</sequence>
<dbReference type="EMBL" id="MDGQ01000005">
    <property type="protein sequence ID" value="OEK04568.1"/>
    <property type="molecule type" value="Genomic_DNA"/>
</dbReference>
<dbReference type="InterPro" id="IPR016155">
    <property type="entry name" value="Mopterin_synth/thiamin_S_b"/>
</dbReference>
<dbReference type="OrthoDB" id="6894792at2"/>
<organism evidence="1 2">
    <name type="scientific">Roseivirga misakiensis</name>
    <dbReference type="NCBI Taxonomy" id="1563681"/>
    <lineage>
        <taxon>Bacteria</taxon>
        <taxon>Pseudomonadati</taxon>
        <taxon>Bacteroidota</taxon>
        <taxon>Cytophagia</taxon>
        <taxon>Cytophagales</taxon>
        <taxon>Roseivirgaceae</taxon>
        <taxon>Roseivirga</taxon>
    </lineage>
</organism>
<accession>A0A1E5SZK8</accession>
<dbReference type="PANTHER" id="PTHR38031:SF1">
    <property type="entry name" value="SULFUR CARRIER PROTEIN CYSO"/>
    <property type="match status" value="1"/>
</dbReference>
<dbReference type="RefSeq" id="WP_069836073.1">
    <property type="nucleotide sequence ID" value="NZ_MDGQ01000005.1"/>
</dbReference>
<name>A0A1E5SZK8_9BACT</name>
<dbReference type="Gene3D" id="3.10.20.30">
    <property type="match status" value="1"/>
</dbReference>
<dbReference type="InterPro" id="IPR012675">
    <property type="entry name" value="Beta-grasp_dom_sf"/>
</dbReference>
<dbReference type="AlphaFoldDB" id="A0A1E5SZK8"/>
<dbReference type="SUPFAM" id="SSF54285">
    <property type="entry name" value="MoaD/ThiS"/>
    <property type="match status" value="1"/>
</dbReference>
<dbReference type="Pfam" id="PF02597">
    <property type="entry name" value="ThiS"/>
    <property type="match status" value="1"/>
</dbReference>
<dbReference type="Proteomes" id="UP000095552">
    <property type="component" value="Unassembled WGS sequence"/>
</dbReference>
<comment type="caution">
    <text evidence="1">The sequence shown here is derived from an EMBL/GenBank/DDBJ whole genome shotgun (WGS) entry which is preliminary data.</text>
</comment>
<dbReference type="PANTHER" id="PTHR38031">
    <property type="entry name" value="SULFUR CARRIER PROTEIN SLR0821-RELATED"/>
    <property type="match status" value="1"/>
</dbReference>
<dbReference type="InterPro" id="IPR052045">
    <property type="entry name" value="Sulfur_Carrier/Prot_Modifier"/>
</dbReference>
<reference evidence="1 2" key="1">
    <citation type="submission" date="2016-08" db="EMBL/GenBank/DDBJ databases">
        <title>Draft genome of Fabibacter sp. strain SK-8.</title>
        <authorList>
            <person name="Wong S.-K."/>
            <person name="Hamasaki K."/>
            <person name="Yoshizawa S."/>
        </authorList>
    </citation>
    <scope>NUCLEOTIDE SEQUENCE [LARGE SCALE GENOMIC DNA]</scope>
    <source>
        <strain evidence="1 2">SK-8</strain>
    </source>
</reference>
<keyword evidence="2" id="KW-1185">Reference proteome</keyword>
<gene>
    <name evidence="1" type="ORF">BFP71_13970</name>
</gene>
<dbReference type="STRING" id="1563681.BFP71_13970"/>